<keyword evidence="2 6" id="KW-1003">Cell membrane</keyword>
<keyword evidence="4 6" id="KW-1133">Transmembrane helix</keyword>
<comment type="function">
    <text evidence="6">Gustatory receptor which mediates acceptance or avoidance behavior, depending on its substrates.</text>
</comment>
<evidence type="ECO:0000256" key="2">
    <source>
        <dbReference type="ARBA" id="ARBA00022475"/>
    </source>
</evidence>
<comment type="caution">
    <text evidence="6">Lacks conserved residue(s) required for the propagation of feature annotation.</text>
</comment>
<feature type="transmembrane region" description="Helical" evidence="6">
    <location>
        <begin position="250"/>
        <end position="270"/>
    </location>
</feature>
<organism evidence="7 8">
    <name type="scientific">Vanessa tameamea</name>
    <name type="common">Kamehameha butterfly</name>
    <dbReference type="NCBI Taxonomy" id="334116"/>
    <lineage>
        <taxon>Eukaryota</taxon>
        <taxon>Metazoa</taxon>
        <taxon>Ecdysozoa</taxon>
        <taxon>Arthropoda</taxon>
        <taxon>Hexapoda</taxon>
        <taxon>Insecta</taxon>
        <taxon>Pterygota</taxon>
        <taxon>Neoptera</taxon>
        <taxon>Endopterygota</taxon>
        <taxon>Lepidoptera</taxon>
        <taxon>Glossata</taxon>
        <taxon>Ditrysia</taxon>
        <taxon>Papilionoidea</taxon>
        <taxon>Nymphalidae</taxon>
        <taxon>Nymphalinae</taxon>
        <taxon>Vanessa</taxon>
    </lineage>
</organism>
<dbReference type="GeneID" id="135193563"/>
<dbReference type="Proteomes" id="UP001652626">
    <property type="component" value="Chromosome 12"/>
</dbReference>
<evidence type="ECO:0000256" key="6">
    <source>
        <dbReference type="RuleBase" id="RU363108"/>
    </source>
</evidence>
<evidence type="ECO:0000256" key="1">
    <source>
        <dbReference type="ARBA" id="ARBA00004651"/>
    </source>
</evidence>
<comment type="subcellular location">
    <subcellularLocation>
        <location evidence="1 6">Cell membrane</location>
        <topology evidence="1 6">Multi-pass membrane protein</topology>
    </subcellularLocation>
</comment>
<evidence type="ECO:0000256" key="3">
    <source>
        <dbReference type="ARBA" id="ARBA00022692"/>
    </source>
</evidence>
<feature type="transmembrane region" description="Helical" evidence="6">
    <location>
        <begin position="131"/>
        <end position="155"/>
    </location>
</feature>
<comment type="similarity">
    <text evidence="6">Belongs to the insect chemoreceptor superfamily. Gustatory receptor (GR) family.</text>
</comment>
<keyword evidence="7" id="KW-1185">Reference proteome</keyword>
<keyword evidence="5 6" id="KW-0472">Membrane</keyword>
<proteinExistence type="inferred from homology"/>
<keyword evidence="6" id="KW-0675">Receptor</keyword>
<keyword evidence="6" id="KW-0807">Transducer</keyword>
<dbReference type="RefSeq" id="XP_064072624.1">
    <property type="nucleotide sequence ID" value="XM_064216554.1"/>
</dbReference>
<feature type="transmembrane region" description="Helical" evidence="6">
    <location>
        <begin position="47"/>
        <end position="72"/>
    </location>
</feature>
<gene>
    <name evidence="8" type="primary">LOC135193563</name>
</gene>
<evidence type="ECO:0000256" key="5">
    <source>
        <dbReference type="ARBA" id="ARBA00023136"/>
    </source>
</evidence>
<evidence type="ECO:0000313" key="7">
    <source>
        <dbReference type="Proteomes" id="UP001652626"/>
    </source>
</evidence>
<dbReference type="InterPro" id="IPR013604">
    <property type="entry name" value="7TM_chemorcpt"/>
</dbReference>
<sequence>MSAQVPPLKRNNYLQTSNIIQQMKYLIILETLFGINRLYIISGYRKWILWLSYIYDVTLHFLVGFLIIINTFGVINQHFYKITTVVEYFLLFCSALLLQRHKLSNFFTRLQTFDENLNISTEVSILCPKRWYLYGLGVLIVYSVLENLYSVLFVFQTHDFSLLADLNYLPVMAHDMEMVLFCYFLITILQRLSILKAHVAKVFSINTKDRIDCEDSSKLEDLSKRVNLNVSSVHRLYDLLHKCSEDLNSVMSLSMIVMTVTSGLSTIVILKNTIKLFQSTTTPPYLNAKHQLISRQAILIFSIGRSLKYILMLTFPCYISNKTQVQVSVIRTMIYDTLNSIQLDKVERRKVKAFFQLVCENKYAYALYGIVNLDMLLPLSYSSLCTTYLIIVVQFSKLFD</sequence>
<reference evidence="8" key="1">
    <citation type="submission" date="2025-08" db="UniProtKB">
        <authorList>
            <consortium name="RefSeq"/>
        </authorList>
    </citation>
    <scope>IDENTIFICATION</scope>
    <source>
        <tissue evidence="8">Whole body</tissue>
    </source>
</reference>
<evidence type="ECO:0000256" key="4">
    <source>
        <dbReference type="ARBA" id="ARBA00022989"/>
    </source>
</evidence>
<protein>
    <recommendedName>
        <fullName evidence="6">Gustatory receptor</fullName>
    </recommendedName>
</protein>
<evidence type="ECO:0000313" key="8">
    <source>
        <dbReference type="RefSeq" id="XP_064072624.1"/>
    </source>
</evidence>
<keyword evidence="3 6" id="KW-0812">Transmembrane</keyword>
<accession>A0ABM4AMW5</accession>
<feature type="transmembrane region" description="Helical" evidence="6">
    <location>
        <begin position="78"/>
        <end position="98"/>
    </location>
</feature>
<feature type="transmembrane region" description="Helical" evidence="6">
    <location>
        <begin position="167"/>
        <end position="186"/>
    </location>
</feature>
<name>A0ABM4AMW5_VANTA</name>
<dbReference type="Pfam" id="PF08395">
    <property type="entry name" value="7tm_7"/>
    <property type="match status" value="1"/>
</dbReference>